<accession>A0A086K6K2</accession>
<gene>
    <name evidence="1" type="ORF">TGDOM2_285865</name>
</gene>
<dbReference type="EMBL" id="AHZU02000800">
    <property type="protein sequence ID" value="KFG40020.1"/>
    <property type="molecule type" value="Genomic_DNA"/>
</dbReference>
<proteinExistence type="predicted"/>
<dbReference type="VEuPathDB" id="ToxoDB:TGDOM2_285865"/>
<sequence>MYLQTRHLPEEHKPFSWLLLPGLRPRHKTYKKTPKHRPWGGGIVDLKHFTLIIQLQRFFYIFFTLRA</sequence>
<reference evidence="1 2" key="1">
    <citation type="submission" date="2014-02" db="EMBL/GenBank/DDBJ databases">
        <authorList>
            <person name="Sibley D."/>
            <person name="Venepally P."/>
            <person name="Karamycheva S."/>
            <person name="Hadjithomas M."/>
            <person name="Khan A."/>
            <person name="Brunk B."/>
            <person name="Roos D."/>
            <person name="Caler E."/>
            <person name="Lorenzi H."/>
        </authorList>
    </citation>
    <scope>NUCLEOTIDE SEQUENCE [LARGE SCALE GENOMIC DNA]</scope>
    <source>
        <strain evidence="1 2">GAB2-2007-GAL-DOM2</strain>
    </source>
</reference>
<evidence type="ECO:0000313" key="2">
    <source>
        <dbReference type="Proteomes" id="UP000028837"/>
    </source>
</evidence>
<comment type="caution">
    <text evidence="1">The sequence shown here is derived from an EMBL/GenBank/DDBJ whole genome shotgun (WGS) entry which is preliminary data.</text>
</comment>
<dbReference type="AlphaFoldDB" id="A0A086K6K2"/>
<dbReference type="Proteomes" id="UP000028837">
    <property type="component" value="Unassembled WGS sequence"/>
</dbReference>
<organism evidence="1 2">
    <name type="scientific">Toxoplasma gondii GAB2-2007-GAL-DOM2</name>
    <dbReference type="NCBI Taxonomy" id="1130820"/>
    <lineage>
        <taxon>Eukaryota</taxon>
        <taxon>Sar</taxon>
        <taxon>Alveolata</taxon>
        <taxon>Apicomplexa</taxon>
        <taxon>Conoidasida</taxon>
        <taxon>Coccidia</taxon>
        <taxon>Eucoccidiorida</taxon>
        <taxon>Eimeriorina</taxon>
        <taxon>Sarcocystidae</taxon>
        <taxon>Toxoplasma</taxon>
    </lineage>
</organism>
<name>A0A086K6K2_TOXGO</name>
<evidence type="ECO:0000313" key="1">
    <source>
        <dbReference type="EMBL" id="KFG40020.1"/>
    </source>
</evidence>
<protein>
    <submittedName>
        <fullName evidence="1">Uncharacterized protein</fullName>
    </submittedName>
</protein>